<protein>
    <submittedName>
        <fullName evidence="1">Uncharacterized protein</fullName>
    </submittedName>
</protein>
<reference evidence="1 2" key="2">
    <citation type="journal article" date="2022" name="Mol. Ecol. Resour.">
        <title>The genomes of chicory, endive, great burdock and yacon provide insights into Asteraceae paleo-polyploidization history and plant inulin production.</title>
        <authorList>
            <person name="Fan W."/>
            <person name="Wang S."/>
            <person name="Wang H."/>
            <person name="Wang A."/>
            <person name="Jiang F."/>
            <person name="Liu H."/>
            <person name="Zhao H."/>
            <person name="Xu D."/>
            <person name="Zhang Y."/>
        </authorList>
    </citation>
    <scope>NUCLEOTIDE SEQUENCE [LARGE SCALE GENOMIC DNA]</scope>
    <source>
        <strain evidence="2">cv. Yunnan</strain>
        <tissue evidence="1">Leaves</tissue>
    </source>
</reference>
<keyword evidence="2" id="KW-1185">Reference proteome</keyword>
<organism evidence="1 2">
    <name type="scientific">Smallanthus sonchifolius</name>
    <dbReference type="NCBI Taxonomy" id="185202"/>
    <lineage>
        <taxon>Eukaryota</taxon>
        <taxon>Viridiplantae</taxon>
        <taxon>Streptophyta</taxon>
        <taxon>Embryophyta</taxon>
        <taxon>Tracheophyta</taxon>
        <taxon>Spermatophyta</taxon>
        <taxon>Magnoliopsida</taxon>
        <taxon>eudicotyledons</taxon>
        <taxon>Gunneridae</taxon>
        <taxon>Pentapetalae</taxon>
        <taxon>asterids</taxon>
        <taxon>campanulids</taxon>
        <taxon>Asterales</taxon>
        <taxon>Asteraceae</taxon>
        <taxon>Asteroideae</taxon>
        <taxon>Heliantheae alliance</taxon>
        <taxon>Millerieae</taxon>
        <taxon>Smallanthus</taxon>
    </lineage>
</organism>
<dbReference type="Proteomes" id="UP001056120">
    <property type="component" value="Linkage Group LG18"/>
</dbReference>
<proteinExistence type="predicted"/>
<dbReference type="EMBL" id="CM042035">
    <property type="protein sequence ID" value="KAI3755020.1"/>
    <property type="molecule type" value="Genomic_DNA"/>
</dbReference>
<sequence>MDCYMYDEEDGEDDDVITLYCYPTLCTHHSRRTLAIPTASPLPLTEPGVGSKVVKPYHAYSSLGSSYDKVVYVSYDKDDEYRALVSVGVEVKGCIAVVKRGGGMSTNAVVAKKGFRD</sequence>
<name>A0ACB9E8L0_9ASTR</name>
<gene>
    <name evidence="1" type="ORF">L1987_54813</name>
</gene>
<accession>A0ACB9E8L0</accession>
<comment type="caution">
    <text evidence="1">The sequence shown here is derived from an EMBL/GenBank/DDBJ whole genome shotgun (WGS) entry which is preliminary data.</text>
</comment>
<evidence type="ECO:0000313" key="2">
    <source>
        <dbReference type="Proteomes" id="UP001056120"/>
    </source>
</evidence>
<reference evidence="2" key="1">
    <citation type="journal article" date="2022" name="Mol. Ecol. Resour.">
        <title>The genomes of chicory, endive, great burdock and yacon provide insights into Asteraceae palaeo-polyploidization history and plant inulin production.</title>
        <authorList>
            <person name="Fan W."/>
            <person name="Wang S."/>
            <person name="Wang H."/>
            <person name="Wang A."/>
            <person name="Jiang F."/>
            <person name="Liu H."/>
            <person name="Zhao H."/>
            <person name="Xu D."/>
            <person name="Zhang Y."/>
        </authorList>
    </citation>
    <scope>NUCLEOTIDE SEQUENCE [LARGE SCALE GENOMIC DNA]</scope>
    <source>
        <strain evidence="2">cv. Yunnan</strain>
    </source>
</reference>
<evidence type="ECO:0000313" key="1">
    <source>
        <dbReference type="EMBL" id="KAI3755020.1"/>
    </source>
</evidence>